<gene>
    <name evidence="7" type="ORF">FHX44_117837</name>
</gene>
<evidence type="ECO:0000256" key="4">
    <source>
        <dbReference type="PROSITE-ProRule" id="PRU00335"/>
    </source>
</evidence>
<evidence type="ECO:0000256" key="5">
    <source>
        <dbReference type="SAM" id="MobiDB-lite"/>
    </source>
</evidence>
<evidence type="ECO:0000256" key="1">
    <source>
        <dbReference type="ARBA" id="ARBA00023015"/>
    </source>
</evidence>
<feature type="DNA-binding region" description="H-T-H motif" evidence="4">
    <location>
        <begin position="45"/>
        <end position="64"/>
    </location>
</feature>
<dbReference type="InterPro" id="IPR004111">
    <property type="entry name" value="Repressor_TetR_C"/>
</dbReference>
<dbReference type="Pfam" id="PF00440">
    <property type="entry name" value="TetR_N"/>
    <property type="match status" value="1"/>
</dbReference>
<dbReference type="InterPro" id="IPR009057">
    <property type="entry name" value="Homeodomain-like_sf"/>
</dbReference>
<feature type="region of interest" description="Disordered" evidence="5">
    <location>
        <begin position="1"/>
        <end position="22"/>
    </location>
</feature>
<dbReference type="OrthoDB" id="2570341at2"/>
<dbReference type="PANTHER" id="PTHR30055:SF151">
    <property type="entry name" value="TRANSCRIPTIONAL REGULATORY PROTEIN"/>
    <property type="match status" value="1"/>
</dbReference>
<sequence>MADRPRSIWLRPERTGRGPVPEHDRARISAAAVTLADADGLAAVSMRRIASVLGTGPASLYRYVDSRDELLELMADAVAGELDLSRPPSGDWRADLVALAHQLRGAYRRHPWLLDLVPGRVGIGPRAVDQLEYALAALARVDVAGPVKLEAVAMLNGIVALAVRTELTVGDSTASWSAAQAEFLGAVVSAGGHPHLAAALADAPPAPEDAIVDRILPRMLAGLLEA</sequence>
<organism evidence="7 8">
    <name type="scientific">Pseudonocardia hierapolitana</name>
    <dbReference type="NCBI Taxonomy" id="1128676"/>
    <lineage>
        <taxon>Bacteria</taxon>
        <taxon>Bacillati</taxon>
        <taxon>Actinomycetota</taxon>
        <taxon>Actinomycetes</taxon>
        <taxon>Pseudonocardiales</taxon>
        <taxon>Pseudonocardiaceae</taxon>
        <taxon>Pseudonocardia</taxon>
    </lineage>
</organism>
<dbReference type="SUPFAM" id="SSF46689">
    <property type="entry name" value="Homeodomain-like"/>
    <property type="match status" value="1"/>
</dbReference>
<dbReference type="PANTHER" id="PTHR30055">
    <property type="entry name" value="HTH-TYPE TRANSCRIPTIONAL REGULATOR RUTR"/>
    <property type="match status" value="1"/>
</dbReference>
<keyword evidence="3" id="KW-0804">Transcription</keyword>
<keyword evidence="8" id="KW-1185">Reference proteome</keyword>
<comment type="caution">
    <text evidence="7">The sequence shown here is derived from an EMBL/GenBank/DDBJ whole genome shotgun (WGS) entry which is preliminary data.</text>
</comment>
<feature type="domain" description="HTH tetR-type" evidence="6">
    <location>
        <begin position="22"/>
        <end position="82"/>
    </location>
</feature>
<dbReference type="InterPro" id="IPR036271">
    <property type="entry name" value="Tet_transcr_reg_TetR-rel_C_sf"/>
</dbReference>
<dbReference type="Pfam" id="PF02909">
    <property type="entry name" value="TetR_C_1"/>
    <property type="match status" value="1"/>
</dbReference>
<proteinExistence type="predicted"/>
<dbReference type="RefSeq" id="WP_147260298.1">
    <property type="nucleotide sequence ID" value="NZ_VIWU01000001.1"/>
</dbReference>
<evidence type="ECO:0000259" key="6">
    <source>
        <dbReference type="PROSITE" id="PS50977"/>
    </source>
</evidence>
<accession>A0A561T466</accession>
<evidence type="ECO:0000256" key="3">
    <source>
        <dbReference type="ARBA" id="ARBA00023163"/>
    </source>
</evidence>
<dbReference type="PROSITE" id="PS50977">
    <property type="entry name" value="HTH_TETR_2"/>
    <property type="match status" value="1"/>
</dbReference>
<dbReference type="Proteomes" id="UP000321261">
    <property type="component" value="Unassembled WGS sequence"/>
</dbReference>
<dbReference type="SUPFAM" id="SSF48498">
    <property type="entry name" value="Tetracyclin repressor-like, C-terminal domain"/>
    <property type="match status" value="1"/>
</dbReference>
<dbReference type="EMBL" id="VIWU01000001">
    <property type="protein sequence ID" value="TWF81892.1"/>
    <property type="molecule type" value="Genomic_DNA"/>
</dbReference>
<dbReference type="AlphaFoldDB" id="A0A561T466"/>
<keyword evidence="1" id="KW-0805">Transcription regulation</keyword>
<protein>
    <submittedName>
        <fullName evidence="7">TetR family transcriptional regulator</fullName>
    </submittedName>
</protein>
<dbReference type="GO" id="GO:0045892">
    <property type="term" value="P:negative regulation of DNA-templated transcription"/>
    <property type="evidence" value="ECO:0007669"/>
    <property type="project" value="InterPro"/>
</dbReference>
<evidence type="ECO:0000313" key="8">
    <source>
        <dbReference type="Proteomes" id="UP000321261"/>
    </source>
</evidence>
<dbReference type="Gene3D" id="1.10.10.60">
    <property type="entry name" value="Homeodomain-like"/>
    <property type="match status" value="1"/>
</dbReference>
<name>A0A561T466_9PSEU</name>
<evidence type="ECO:0000256" key="2">
    <source>
        <dbReference type="ARBA" id="ARBA00023125"/>
    </source>
</evidence>
<dbReference type="GO" id="GO:0003700">
    <property type="term" value="F:DNA-binding transcription factor activity"/>
    <property type="evidence" value="ECO:0007669"/>
    <property type="project" value="TreeGrafter"/>
</dbReference>
<dbReference type="InterPro" id="IPR001647">
    <property type="entry name" value="HTH_TetR"/>
</dbReference>
<dbReference type="InterPro" id="IPR050109">
    <property type="entry name" value="HTH-type_TetR-like_transc_reg"/>
</dbReference>
<keyword evidence="2 4" id="KW-0238">DNA-binding</keyword>
<dbReference type="GO" id="GO:0000976">
    <property type="term" value="F:transcription cis-regulatory region binding"/>
    <property type="evidence" value="ECO:0007669"/>
    <property type="project" value="TreeGrafter"/>
</dbReference>
<evidence type="ECO:0000313" key="7">
    <source>
        <dbReference type="EMBL" id="TWF81892.1"/>
    </source>
</evidence>
<dbReference type="Gene3D" id="1.10.357.10">
    <property type="entry name" value="Tetracycline Repressor, domain 2"/>
    <property type="match status" value="1"/>
</dbReference>
<reference evidence="7 8" key="1">
    <citation type="submission" date="2019-06" db="EMBL/GenBank/DDBJ databases">
        <title>Sequencing the genomes of 1000 actinobacteria strains.</title>
        <authorList>
            <person name="Klenk H.-P."/>
        </authorList>
    </citation>
    <scope>NUCLEOTIDE SEQUENCE [LARGE SCALE GENOMIC DNA]</scope>
    <source>
        <strain evidence="7 8">DSM 45671</strain>
    </source>
</reference>